<gene>
    <name evidence="1" type="ORF">T11_9696</name>
</gene>
<dbReference type="OrthoDB" id="5941718at2759"/>
<evidence type="ECO:0000313" key="1">
    <source>
        <dbReference type="EMBL" id="KRZ04113.1"/>
    </source>
</evidence>
<evidence type="ECO:0000313" key="2">
    <source>
        <dbReference type="Proteomes" id="UP000055024"/>
    </source>
</evidence>
<name>A0A0V1H0T0_9BILA</name>
<dbReference type="EMBL" id="JYDP01000172">
    <property type="protein sequence ID" value="KRZ04113.1"/>
    <property type="molecule type" value="Genomic_DNA"/>
</dbReference>
<organism evidence="1 2">
    <name type="scientific">Trichinella zimbabwensis</name>
    <dbReference type="NCBI Taxonomy" id="268475"/>
    <lineage>
        <taxon>Eukaryota</taxon>
        <taxon>Metazoa</taxon>
        <taxon>Ecdysozoa</taxon>
        <taxon>Nematoda</taxon>
        <taxon>Enoplea</taxon>
        <taxon>Dorylaimia</taxon>
        <taxon>Trichinellida</taxon>
        <taxon>Trichinellidae</taxon>
        <taxon>Trichinella</taxon>
    </lineage>
</organism>
<keyword evidence="2" id="KW-1185">Reference proteome</keyword>
<reference evidence="1 2" key="1">
    <citation type="submission" date="2015-01" db="EMBL/GenBank/DDBJ databases">
        <title>Evolution of Trichinella species and genotypes.</title>
        <authorList>
            <person name="Korhonen P.K."/>
            <person name="Edoardo P."/>
            <person name="Giuseppe L.R."/>
            <person name="Gasser R.B."/>
        </authorList>
    </citation>
    <scope>NUCLEOTIDE SEQUENCE [LARGE SCALE GENOMIC DNA]</scope>
    <source>
        <strain evidence="1">ISS1029</strain>
    </source>
</reference>
<proteinExistence type="predicted"/>
<protein>
    <submittedName>
        <fullName evidence="1">Uncharacterized protein</fullName>
    </submittedName>
</protein>
<sequence length="133" mass="15309">MKSSGADVAITRIDWMNSFTRVRTNLQGNWPSIWDTLLIPLPVTFTKCVRCKTMCVGAKPALPHRLTRHQASRGHKERFLYSVVTGDGKWCFYVKLKQRRNNGSVLTSTQHFETMQSFIHGRQRSAYDSYGKI</sequence>
<dbReference type="AlphaFoldDB" id="A0A0V1H0T0"/>
<dbReference type="Proteomes" id="UP000055024">
    <property type="component" value="Unassembled WGS sequence"/>
</dbReference>
<comment type="caution">
    <text evidence="1">The sequence shown here is derived from an EMBL/GenBank/DDBJ whole genome shotgun (WGS) entry which is preliminary data.</text>
</comment>
<accession>A0A0V1H0T0</accession>